<feature type="domain" description="Neurotransmitter-gated ion-channel ligand-binding" evidence="6">
    <location>
        <begin position="28"/>
        <end position="222"/>
    </location>
</feature>
<organism evidence="8 9">
    <name type="scientific">Tunturiibacter empetritectus</name>
    <dbReference type="NCBI Taxonomy" id="3069691"/>
    <lineage>
        <taxon>Bacteria</taxon>
        <taxon>Pseudomonadati</taxon>
        <taxon>Acidobacteriota</taxon>
        <taxon>Terriglobia</taxon>
        <taxon>Terriglobales</taxon>
        <taxon>Acidobacteriaceae</taxon>
        <taxon>Tunturiibacter</taxon>
    </lineage>
</organism>
<dbReference type="GO" id="GO:0005230">
    <property type="term" value="F:extracellular ligand-gated monoatomic ion channel activity"/>
    <property type="evidence" value="ECO:0007669"/>
    <property type="project" value="InterPro"/>
</dbReference>
<comment type="subcellular location">
    <subcellularLocation>
        <location evidence="1">Membrane</location>
        <topology evidence="1">Multi-pass membrane protein</topology>
    </subcellularLocation>
</comment>
<dbReference type="InterPro" id="IPR006201">
    <property type="entry name" value="Neur_channel"/>
</dbReference>
<dbReference type="InterPro" id="IPR038050">
    <property type="entry name" value="Neuro_actylchol_rec"/>
</dbReference>
<dbReference type="EMBL" id="JACHDY010000001">
    <property type="protein sequence ID" value="MBB5315834.1"/>
    <property type="molecule type" value="Genomic_DNA"/>
</dbReference>
<evidence type="ECO:0000259" key="6">
    <source>
        <dbReference type="Pfam" id="PF02931"/>
    </source>
</evidence>
<dbReference type="Gene3D" id="2.70.170.10">
    <property type="entry name" value="Neurotransmitter-gated ion-channel ligand-binding domain"/>
    <property type="match status" value="1"/>
</dbReference>
<comment type="caution">
    <text evidence="8">The sequence shown here is derived from an EMBL/GenBank/DDBJ whole genome shotgun (WGS) entry which is preliminary data.</text>
</comment>
<evidence type="ECO:0008006" key="10">
    <source>
        <dbReference type="Google" id="ProtNLM"/>
    </source>
</evidence>
<dbReference type="InterPro" id="IPR006202">
    <property type="entry name" value="Neur_chan_lig-bd"/>
</dbReference>
<evidence type="ECO:0000256" key="1">
    <source>
        <dbReference type="ARBA" id="ARBA00004141"/>
    </source>
</evidence>
<feature type="domain" description="Neurotransmitter-gated ion-channel transmembrane" evidence="7">
    <location>
        <begin position="231"/>
        <end position="319"/>
    </location>
</feature>
<dbReference type="InterPro" id="IPR036719">
    <property type="entry name" value="Neuro-gated_channel_TM_sf"/>
</dbReference>
<dbReference type="Gene3D" id="1.20.58.390">
    <property type="entry name" value="Neurotransmitter-gated ion-channel transmembrane domain"/>
    <property type="match status" value="1"/>
</dbReference>
<dbReference type="PANTHER" id="PTHR18945">
    <property type="entry name" value="NEUROTRANSMITTER GATED ION CHANNEL"/>
    <property type="match status" value="1"/>
</dbReference>
<dbReference type="SUPFAM" id="SSF90112">
    <property type="entry name" value="Neurotransmitter-gated ion-channel transmembrane pore"/>
    <property type="match status" value="1"/>
</dbReference>
<keyword evidence="2 5" id="KW-0812">Transmembrane</keyword>
<evidence type="ECO:0000259" key="7">
    <source>
        <dbReference type="Pfam" id="PF02932"/>
    </source>
</evidence>
<gene>
    <name evidence="8" type="ORF">HDF09_000484</name>
</gene>
<dbReference type="GO" id="GO:0016020">
    <property type="term" value="C:membrane"/>
    <property type="evidence" value="ECO:0007669"/>
    <property type="project" value="UniProtKB-SubCell"/>
</dbReference>
<reference evidence="8" key="1">
    <citation type="submission" date="2020-08" db="EMBL/GenBank/DDBJ databases">
        <title>Genomic Encyclopedia of Type Strains, Phase IV (KMG-V): Genome sequencing to study the core and pangenomes of soil and plant-associated prokaryotes.</title>
        <authorList>
            <person name="Whitman W."/>
        </authorList>
    </citation>
    <scope>NUCLEOTIDE SEQUENCE [LARGE SCALE GENOMIC DNA]</scope>
    <source>
        <strain evidence="8">M8UP27</strain>
    </source>
</reference>
<name>A0A7W8IEQ4_9BACT</name>
<dbReference type="GO" id="GO:0004888">
    <property type="term" value="F:transmembrane signaling receptor activity"/>
    <property type="evidence" value="ECO:0007669"/>
    <property type="project" value="InterPro"/>
</dbReference>
<dbReference type="SUPFAM" id="SSF63712">
    <property type="entry name" value="Nicotinic receptor ligand binding domain-like"/>
    <property type="match status" value="1"/>
</dbReference>
<evidence type="ECO:0000256" key="4">
    <source>
        <dbReference type="ARBA" id="ARBA00023136"/>
    </source>
</evidence>
<keyword evidence="9" id="KW-1185">Reference proteome</keyword>
<dbReference type="InterPro" id="IPR006029">
    <property type="entry name" value="Neurotrans-gated_channel_TM"/>
</dbReference>
<dbReference type="Pfam" id="PF02932">
    <property type="entry name" value="Neur_chan_memb"/>
    <property type="match status" value="1"/>
</dbReference>
<proteinExistence type="predicted"/>
<evidence type="ECO:0000313" key="9">
    <source>
        <dbReference type="Proteomes" id="UP000568106"/>
    </source>
</evidence>
<evidence type="ECO:0000256" key="3">
    <source>
        <dbReference type="ARBA" id="ARBA00022989"/>
    </source>
</evidence>
<keyword evidence="3 5" id="KW-1133">Transmembrane helix</keyword>
<protein>
    <recommendedName>
        <fullName evidence="10">Neurotransmitter-gated ion-channel ligand-binding domain-containing protein</fullName>
    </recommendedName>
</protein>
<evidence type="ECO:0000256" key="5">
    <source>
        <dbReference type="SAM" id="Phobius"/>
    </source>
</evidence>
<feature type="transmembrane region" description="Helical" evidence="5">
    <location>
        <begin position="285"/>
        <end position="308"/>
    </location>
</feature>
<dbReference type="Proteomes" id="UP000568106">
    <property type="component" value="Unassembled WGS sequence"/>
</dbReference>
<dbReference type="AlphaFoldDB" id="A0A7W8IEQ4"/>
<evidence type="ECO:0000313" key="8">
    <source>
        <dbReference type="EMBL" id="MBB5315834.1"/>
    </source>
</evidence>
<sequence>MFLIVAPIAIPASSAVKAAAKPNVDLHKHPTGGKTPIEISVGLYITNFVAIDESRESFEVGGYLTAKWQDPRLALPAGQAADKRTEQTLTRTFRLEDLWAPAIEAANSISHKMNQYSLVADRAGFVTYIERFDAVLSNDYDLRRFPFDNQVLQFEFQPFLSTASEIRFAPQPLPSTGISPEQHTQLAAWQINDLRYTAEKVATDRFLPPAQEAVFQLVVKRRAGFYLWKIFVPLAMMTLVPVVVFWIDVEQFDWLLKVPMTMLLSMVAFEFTITRDLPRVGYVTFLDAVFLASFALCFLCVFEILTVYLLQKRGRRSTAVKVHSAGRWIYPMAYLGVILLLVVTFHT</sequence>
<evidence type="ECO:0000256" key="2">
    <source>
        <dbReference type="ARBA" id="ARBA00022692"/>
    </source>
</evidence>
<dbReference type="Pfam" id="PF02931">
    <property type="entry name" value="Neur_chan_LBD"/>
    <property type="match status" value="1"/>
</dbReference>
<accession>A0A7W8IEQ4</accession>
<keyword evidence="4 5" id="KW-0472">Membrane</keyword>
<dbReference type="InterPro" id="IPR036734">
    <property type="entry name" value="Neur_chan_lig-bd_sf"/>
</dbReference>
<feature type="transmembrane region" description="Helical" evidence="5">
    <location>
        <begin position="254"/>
        <end position="273"/>
    </location>
</feature>
<feature type="transmembrane region" description="Helical" evidence="5">
    <location>
        <begin position="225"/>
        <end position="247"/>
    </location>
</feature>
<feature type="transmembrane region" description="Helical" evidence="5">
    <location>
        <begin position="328"/>
        <end position="346"/>
    </location>
</feature>